<organism evidence="4 5">
    <name type="scientific">Savagea faecisuis</name>
    <dbReference type="NCBI Taxonomy" id="1274803"/>
    <lineage>
        <taxon>Bacteria</taxon>
        <taxon>Bacillati</taxon>
        <taxon>Bacillota</taxon>
        <taxon>Bacilli</taxon>
        <taxon>Bacillales</taxon>
        <taxon>Caryophanaceae</taxon>
        <taxon>Savagea</taxon>
    </lineage>
</organism>
<evidence type="ECO:0000256" key="3">
    <source>
        <dbReference type="PROSITE-ProRule" id="PRU00339"/>
    </source>
</evidence>
<dbReference type="SUPFAM" id="SSF48452">
    <property type="entry name" value="TPR-like"/>
    <property type="match status" value="1"/>
</dbReference>
<dbReference type="SMART" id="SM00671">
    <property type="entry name" value="SEL1"/>
    <property type="match status" value="4"/>
</dbReference>
<dbReference type="Pfam" id="PF13424">
    <property type="entry name" value="TPR_12"/>
    <property type="match status" value="1"/>
</dbReference>
<keyword evidence="1" id="KW-0677">Repeat</keyword>
<dbReference type="PROSITE" id="PS50005">
    <property type="entry name" value="TPR"/>
    <property type="match status" value="3"/>
</dbReference>
<dbReference type="Pfam" id="PF13432">
    <property type="entry name" value="TPR_16"/>
    <property type="match status" value="2"/>
</dbReference>
<dbReference type="InterPro" id="IPR019734">
    <property type="entry name" value="TPR_rpt"/>
</dbReference>
<dbReference type="Proteomes" id="UP001596976">
    <property type="component" value="Unassembled WGS sequence"/>
</dbReference>
<dbReference type="RefSeq" id="WP_381011461.1">
    <property type="nucleotide sequence ID" value="NZ_JBHTJF010000022.1"/>
</dbReference>
<dbReference type="SMART" id="SM00028">
    <property type="entry name" value="TPR"/>
    <property type="match status" value="6"/>
</dbReference>
<dbReference type="InterPro" id="IPR050498">
    <property type="entry name" value="Ycf3"/>
</dbReference>
<gene>
    <name evidence="4" type="ORF">ACFQ0V_06950</name>
</gene>
<dbReference type="PANTHER" id="PTHR44858:SF1">
    <property type="entry name" value="UDP-N-ACETYLGLUCOSAMINE--PEPTIDE N-ACETYLGLUCOSAMINYLTRANSFERASE SPINDLY-RELATED"/>
    <property type="match status" value="1"/>
</dbReference>
<dbReference type="Gene3D" id="1.25.40.10">
    <property type="entry name" value="Tetratricopeptide repeat domain"/>
    <property type="match status" value="3"/>
</dbReference>
<keyword evidence="5" id="KW-1185">Reference proteome</keyword>
<accession>A0ABW3GXG4</accession>
<feature type="repeat" description="TPR" evidence="3">
    <location>
        <begin position="102"/>
        <end position="135"/>
    </location>
</feature>
<evidence type="ECO:0000313" key="5">
    <source>
        <dbReference type="Proteomes" id="UP001596976"/>
    </source>
</evidence>
<feature type="repeat" description="TPR" evidence="3">
    <location>
        <begin position="34"/>
        <end position="67"/>
    </location>
</feature>
<dbReference type="PANTHER" id="PTHR44858">
    <property type="entry name" value="TETRATRICOPEPTIDE REPEAT PROTEIN 6"/>
    <property type="match status" value="1"/>
</dbReference>
<name>A0ABW3GXG4_9BACL</name>
<evidence type="ECO:0000256" key="2">
    <source>
        <dbReference type="ARBA" id="ARBA00022803"/>
    </source>
</evidence>
<feature type="repeat" description="TPR" evidence="3">
    <location>
        <begin position="68"/>
        <end position="101"/>
    </location>
</feature>
<dbReference type="InterPro" id="IPR011990">
    <property type="entry name" value="TPR-like_helical_dom_sf"/>
</dbReference>
<keyword evidence="2 3" id="KW-0802">TPR repeat</keyword>
<proteinExistence type="predicted"/>
<dbReference type="PROSITE" id="PS50293">
    <property type="entry name" value="TPR_REGION"/>
    <property type="match status" value="2"/>
</dbReference>
<sequence>MNYNEQGIRALQEERHEEAIEAFMKAIETSPEDAVAYINIGNVFAAVNDIEKAEQFFQQAITLDEKAATAYYSLANLYYNVERFEEAAKLYEKAIQYEMTGADAYYMLGKCFEQLGNDKLALPYVQRAAELNMKDEQIQVTYGIILSKLELFEEAQKVFHHVLKLNEDHADAHYNLGMVYAVSTDDKEAAKHHLKRAYTIEPDHTQARYIYDMIEVGEQQQ</sequence>
<evidence type="ECO:0000256" key="1">
    <source>
        <dbReference type="ARBA" id="ARBA00022737"/>
    </source>
</evidence>
<comment type="caution">
    <text evidence="4">The sequence shown here is derived from an EMBL/GenBank/DDBJ whole genome shotgun (WGS) entry which is preliminary data.</text>
</comment>
<protein>
    <submittedName>
        <fullName evidence="4">Tetratricopeptide repeat protein</fullName>
    </submittedName>
</protein>
<dbReference type="EMBL" id="JBHTJF010000022">
    <property type="protein sequence ID" value="MFD0943512.1"/>
    <property type="molecule type" value="Genomic_DNA"/>
</dbReference>
<reference evidence="5" key="1">
    <citation type="journal article" date="2019" name="Int. J. Syst. Evol. Microbiol.">
        <title>The Global Catalogue of Microorganisms (GCM) 10K type strain sequencing project: providing services to taxonomists for standard genome sequencing and annotation.</title>
        <authorList>
            <consortium name="The Broad Institute Genomics Platform"/>
            <consortium name="The Broad Institute Genome Sequencing Center for Infectious Disease"/>
            <person name="Wu L."/>
            <person name="Ma J."/>
        </authorList>
    </citation>
    <scope>NUCLEOTIDE SEQUENCE [LARGE SCALE GENOMIC DNA]</scope>
    <source>
        <strain evidence="5">CCUG 63563</strain>
    </source>
</reference>
<evidence type="ECO:0000313" key="4">
    <source>
        <dbReference type="EMBL" id="MFD0943512.1"/>
    </source>
</evidence>
<dbReference type="InterPro" id="IPR006597">
    <property type="entry name" value="Sel1-like"/>
</dbReference>